<name>A0A495PWS1_9FLAO</name>
<dbReference type="PANTHER" id="PTHR12526:SF584">
    <property type="entry name" value="GLYCOSYLTRANSFERASE"/>
    <property type="match status" value="1"/>
</dbReference>
<dbReference type="Proteomes" id="UP000276282">
    <property type="component" value="Unassembled WGS sequence"/>
</dbReference>
<reference evidence="2 3" key="1">
    <citation type="submission" date="2018-10" db="EMBL/GenBank/DDBJ databases">
        <title>Genomic Encyclopedia of Archaeal and Bacterial Type Strains, Phase II (KMG-II): from individual species to whole genera.</title>
        <authorList>
            <person name="Goeker M."/>
        </authorList>
    </citation>
    <scope>NUCLEOTIDE SEQUENCE [LARGE SCALE GENOMIC DNA]</scope>
    <source>
        <strain evidence="2 3">DSM 19839</strain>
    </source>
</reference>
<dbReference type="Pfam" id="PF00534">
    <property type="entry name" value="Glycos_transf_1"/>
    <property type="match status" value="1"/>
</dbReference>
<keyword evidence="2" id="KW-0808">Transferase</keyword>
<dbReference type="InterPro" id="IPR001296">
    <property type="entry name" value="Glyco_trans_1"/>
</dbReference>
<evidence type="ECO:0000313" key="2">
    <source>
        <dbReference type="EMBL" id="RKS53948.1"/>
    </source>
</evidence>
<evidence type="ECO:0000313" key="3">
    <source>
        <dbReference type="Proteomes" id="UP000276282"/>
    </source>
</evidence>
<dbReference type="AlphaFoldDB" id="A0A495PWS1"/>
<dbReference type="SUPFAM" id="SSF53756">
    <property type="entry name" value="UDP-Glycosyltransferase/glycogen phosphorylase"/>
    <property type="match status" value="1"/>
</dbReference>
<protein>
    <submittedName>
        <fullName evidence="2">Glycosyltransferase involved in cell wall biosynthesis</fullName>
    </submittedName>
</protein>
<dbReference type="CDD" id="cd03801">
    <property type="entry name" value="GT4_PimA-like"/>
    <property type="match status" value="1"/>
</dbReference>
<proteinExistence type="predicted"/>
<dbReference type="PANTHER" id="PTHR12526">
    <property type="entry name" value="GLYCOSYLTRANSFERASE"/>
    <property type="match status" value="1"/>
</dbReference>
<dbReference type="EMBL" id="RBLG01000002">
    <property type="protein sequence ID" value="RKS53948.1"/>
    <property type="molecule type" value="Genomic_DNA"/>
</dbReference>
<accession>A0A495PWS1</accession>
<dbReference type="Gene3D" id="3.40.50.2000">
    <property type="entry name" value="Glycogen Phosphorylase B"/>
    <property type="match status" value="2"/>
</dbReference>
<dbReference type="OrthoDB" id="832722at2"/>
<gene>
    <name evidence="2" type="ORF">BC962_2215</name>
</gene>
<dbReference type="RefSeq" id="WP_121346011.1">
    <property type="nucleotide sequence ID" value="NZ_RBLG01000002.1"/>
</dbReference>
<keyword evidence="3" id="KW-1185">Reference proteome</keyword>
<dbReference type="GO" id="GO:0016757">
    <property type="term" value="F:glycosyltransferase activity"/>
    <property type="evidence" value="ECO:0007669"/>
    <property type="project" value="InterPro"/>
</dbReference>
<evidence type="ECO:0000259" key="1">
    <source>
        <dbReference type="Pfam" id="PF00534"/>
    </source>
</evidence>
<sequence>MKILFLTHSFFPKLGGIERTSEILSTYFTDYGAEVHLITWTVDNAINEFPFHVIRNPGIYTLLKEFLWADIIFENNPCLKLSWPVIFFSKQHFVVLHTWLTGSNSQLKSVKLKELWLKKANHVIAVSNKLREIVFPSAEVIKNSYDNNLFKRLPEVEKTKDFVFLGRLVSDKGVDLALMLLKLLNEDLNSSASSTPYSLTIVGEGPMDTRLKKIIEEYKIEDFIEFTGPLTGNDLVKTLNEHKYILVPSRWKEPFGLVALEGMACGCIPIVADGGGLPEAVGNAGIIFKRNDISSLYIEVTNLIQNPQFEMEIRNKLSKHLSNHTSEIVCSKYFKAITKLYHLHEQN</sequence>
<organism evidence="2 3">
    <name type="scientific">Gillisia mitskevichiae</name>
    <dbReference type="NCBI Taxonomy" id="270921"/>
    <lineage>
        <taxon>Bacteria</taxon>
        <taxon>Pseudomonadati</taxon>
        <taxon>Bacteroidota</taxon>
        <taxon>Flavobacteriia</taxon>
        <taxon>Flavobacteriales</taxon>
        <taxon>Flavobacteriaceae</taxon>
        <taxon>Gillisia</taxon>
    </lineage>
</organism>
<feature type="domain" description="Glycosyl transferase family 1" evidence="1">
    <location>
        <begin position="148"/>
        <end position="316"/>
    </location>
</feature>
<comment type="caution">
    <text evidence="2">The sequence shown here is derived from an EMBL/GenBank/DDBJ whole genome shotgun (WGS) entry which is preliminary data.</text>
</comment>